<dbReference type="Pfam" id="PF05193">
    <property type="entry name" value="Peptidase_M16_C"/>
    <property type="match status" value="1"/>
</dbReference>
<dbReference type="PANTHER" id="PTHR43016:SF16">
    <property type="entry name" value="METALLOPROTEASE, PUTATIVE (AFU_ORTHOLOGUE AFUA_4G07610)-RELATED"/>
    <property type="match status" value="1"/>
</dbReference>
<dbReference type="InterPro" id="IPR011765">
    <property type="entry name" value="Pept_M16_N"/>
</dbReference>
<dbReference type="Pfam" id="PF00675">
    <property type="entry name" value="Peptidase_M16"/>
    <property type="match status" value="1"/>
</dbReference>
<evidence type="ECO:0000256" key="1">
    <source>
        <dbReference type="SAM" id="MobiDB-lite"/>
    </source>
</evidence>
<evidence type="ECO:0000313" key="4">
    <source>
        <dbReference type="EMBL" id="MDI1491165.1"/>
    </source>
</evidence>
<organism evidence="4 5">
    <name type="scientific">Ramalina farinacea</name>
    <dbReference type="NCBI Taxonomy" id="258253"/>
    <lineage>
        <taxon>Eukaryota</taxon>
        <taxon>Fungi</taxon>
        <taxon>Dikarya</taxon>
        <taxon>Ascomycota</taxon>
        <taxon>Pezizomycotina</taxon>
        <taxon>Lecanoromycetes</taxon>
        <taxon>OSLEUM clade</taxon>
        <taxon>Lecanoromycetidae</taxon>
        <taxon>Lecanorales</taxon>
        <taxon>Lecanorineae</taxon>
        <taxon>Ramalinaceae</taxon>
        <taxon>Ramalina</taxon>
    </lineage>
</organism>
<dbReference type="EMBL" id="JAPUFD010000013">
    <property type="protein sequence ID" value="MDI1491165.1"/>
    <property type="molecule type" value="Genomic_DNA"/>
</dbReference>
<evidence type="ECO:0008006" key="6">
    <source>
        <dbReference type="Google" id="ProtNLM"/>
    </source>
</evidence>
<proteinExistence type="predicted"/>
<feature type="domain" description="Peptidase M16 N-terminal" evidence="2">
    <location>
        <begin position="60"/>
        <end position="145"/>
    </location>
</feature>
<dbReference type="PANTHER" id="PTHR43016">
    <property type="entry name" value="PRESEQUENCE PROTEASE"/>
    <property type="match status" value="1"/>
</dbReference>
<protein>
    <recommendedName>
        <fullName evidence="6">Zinc metalloprotease</fullName>
    </recommendedName>
</protein>
<evidence type="ECO:0000259" key="2">
    <source>
        <dbReference type="Pfam" id="PF00675"/>
    </source>
</evidence>
<comment type="caution">
    <text evidence="4">The sequence shown here is derived from an EMBL/GenBank/DDBJ whole genome shotgun (WGS) entry which is preliminary data.</text>
</comment>
<dbReference type="FunFam" id="3.30.830.10:FF:000015">
    <property type="entry name" value="Putative zinc metalloprotease"/>
    <property type="match status" value="1"/>
</dbReference>
<keyword evidence="5" id="KW-1185">Reference proteome</keyword>
<dbReference type="FunFam" id="3.30.830.10:FF:000036">
    <property type="entry name" value="Putative zinc metalloprotease"/>
    <property type="match status" value="1"/>
</dbReference>
<dbReference type="InterPro" id="IPR007863">
    <property type="entry name" value="Peptidase_M16_C"/>
</dbReference>
<dbReference type="AlphaFoldDB" id="A0AA43QVP2"/>
<dbReference type="Gene3D" id="3.30.830.10">
    <property type="entry name" value="Metalloenzyme, LuxS/M16 peptidase-like"/>
    <property type="match status" value="4"/>
</dbReference>
<reference evidence="4" key="1">
    <citation type="journal article" date="2023" name="Genome Biol. Evol.">
        <title>First Whole Genome Sequence and Flow Cytometry Genome Size Data for the Lichen-Forming Fungus Ramalina farinacea (Ascomycota).</title>
        <authorList>
            <person name="Llewellyn T."/>
            <person name="Mian S."/>
            <person name="Hill R."/>
            <person name="Leitch I.J."/>
            <person name="Gaya E."/>
        </authorList>
    </citation>
    <scope>NUCLEOTIDE SEQUENCE</scope>
    <source>
        <strain evidence="4">LIQ254RAFAR</strain>
    </source>
</reference>
<dbReference type="GO" id="GO:0046872">
    <property type="term" value="F:metal ion binding"/>
    <property type="evidence" value="ECO:0007669"/>
    <property type="project" value="InterPro"/>
</dbReference>
<sequence>MSSPTSGSNPHFRKIQNFKTDYSPTTLTQYESKKTGMRVVVVDQEGPKVNGYFTLATEIHDDSGAPHTLEHLCFMGSKSYQYKGVLDKLATRAYSTTNAWTATDHTAYTLDTAGWQGFAQILPIYLEHVIAPTLTDAGCYTEVHHIDPEGNDAGVVYSEMQGVQNTQGELMDLEYKRLMYPEGIGFRYETGGMMEQLRTLGADRIRAFHKHMYQPKNLCLILVGAVDHGNLLDVVHEFEETMDGDVPSIDAPFTRPWIGSKQAPLLEESVLKVVEFPEEDESAGEILISFFGPPYHDSLLCAALLVLLRYLAGSSASILDNTLVEKEQLASGVWHGTEFRPHAVIQFTLSSVATEELEAVEKRFFELLREAASNPIDMRFMKDCINVERRQIKFQAESSADFLTETIIRDFLFGNRDGSTLLADLRDLSDYDILEDWTDDQWKEKIQSWLSEAKHITILGKPSIQLSEKFKKEEKLRVEARKEKLGVEGLERLAKKLAEAKAENDRDVPKGLLERFEIPDPTLIKFINTVTARSGAAKKPERLNNSIQDIVDKDEANSKLFIHFEHVKSNFATVSLVIGTDVLPLQLRPLLSIYVENFFNTPMMRDGKKIEFEDIVMELDRDTVGYGMKFGKSLGNSETLNIAIQIEAEKYQLAIRWLRELMFQSIFDLERIESTVARLLAEIPQEKRSGSDMVRTVDEMLVSKPSSIGRACCTLVKALYLKHVKKLLQTEPETLISQLKEINALLFEPSNFRILTIADVQRLERPVGAWTTLTEGLDNSKPVRKLETPFSRLNELGKNPGDTAYIIPMPTVDSSFLLADAKGPNSPLDPQVPALMVTTAYLNAVEGPLWVAVRGTGLAYGANLRMHTDSGHVSLDVYRSPDAFKAFEASRQVVEDFVSGKTAFDTLALEGAISSIVLSFADSEATMAGAAQSSFVRQAVREIPNDWPKTILEKVRKVSFEEIKAVMRSTILPLFRPETSILLTTCAPIMVDNLCKDFEGFTYKPEVKPLSFFQDDYGLGIDGGVDEDDEDELEEGDEGSEGSRGSSHDKEDE</sequence>
<dbReference type="SUPFAM" id="SSF63411">
    <property type="entry name" value="LuxS/MPP-like metallohydrolase"/>
    <property type="match status" value="4"/>
</dbReference>
<evidence type="ECO:0000259" key="3">
    <source>
        <dbReference type="Pfam" id="PF05193"/>
    </source>
</evidence>
<feature type="compositionally biased region" description="Acidic residues" evidence="1">
    <location>
        <begin position="1024"/>
        <end position="1040"/>
    </location>
</feature>
<feature type="domain" description="Peptidase M16 C-terminal" evidence="3">
    <location>
        <begin position="201"/>
        <end position="377"/>
    </location>
</feature>
<evidence type="ECO:0000313" key="5">
    <source>
        <dbReference type="Proteomes" id="UP001161017"/>
    </source>
</evidence>
<dbReference type="Proteomes" id="UP001161017">
    <property type="component" value="Unassembled WGS sequence"/>
</dbReference>
<accession>A0AA43QVP2</accession>
<dbReference type="FunFam" id="3.30.830.10:FF:000031">
    <property type="entry name" value="Putative zinc metalloprotease"/>
    <property type="match status" value="1"/>
</dbReference>
<name>A0AA43QVP2_9LECA</name>
<gene>
    <name evidence="4" type="ORF">OHK93_002372</name>
</gene>
<dbReference type="InterPro" id="IPR011249">
    <property type="entry name" value="Metalloenz_LuxS/M16"/>
</dbReference>
<feature type="region of interest" description="Disordered" evidence="1">
    <location>
        <begin position="1019"/>
        <end position="1053"/>
    </location>
</feature>